<evidence type="ECO:0000313" key="3">
    <source>
        <dbReference type="EMBL" id="TRY93309.1"/>
    </source>
</evidence>
<comment type="similarity">
    <text evidence="1">Belongs to the PRR15 family.</text>
</comment>
<dbReference type="Pfam" id="PF15321">
    <property type="entry name" value="ATAD4"/>
    <property type="match status" value="1"/>
</dbReference>
<reference evidence="3 4" key="1">
    <citation type="journal article" date="2019" name="Sci. Data">
        <title>Hybrid genome assembly and annotation of Danionella translucida.</title>
        <authorList>
            <person name="Kadobianskyi M."/>
            <person name="Schulze L."/>
            <person name="Schuelke M."/>
            <person name="Judkewitz B."/>
        </authorList>
    </citation>
    <scope>NUCLEOTIDE SEQUENCE [LARGE SCALE GENOMIC DNA]</scope>
    <source>
        <strain evidence="3 4">Bolton</strain>
    </source>
</reference>
<keyword evidence="4" id="KW-1185">Reference proteome</keyword>
<sequence length="98" mass="11583">MADKYAWWKNLTGWNKNNYKEDQHEFGHSDKTKINEGKKSNLMSNEPFDSSGLQHGFIENTCRRHWTVSRSGRFKEKRRGRVTMPENNFYDKNAVAAK</sequence>
<dbReference type="InterPro" id="IPR028237">
    <property type="entry name" value="PRR15"/>
</dbReference>
<accession>A0A553QTK9</accession>
<dbReference type="PANTHER" id="PTHR14581">
    <property type="match status" value="1"/>
</dbReference>
<dbReference type="PANTHER" id="PTHR14581:SF4">
    <property type="entry name" value="PROLINE-RICH PROTEIN 15"/>
    <property type="match status" value="1"/>
</dbReference>
<feature type="compositionally biased region" description="Basic and acidic residues" evidence="2">
    <location>
        <begin position="19"/>
        <end position="39"/>
    </location>
</feature>
<comment type="caution">
    <text evidence="3">The sequence shown here is derived from an EMBL/GenBank/DDBJ whole genome shotgun (WGS) entry which is preliminary data.</text>
</comment>
<feature type="region of interest" description="Disordered" evidence="2">
    <location>
        <begin position="19"/>
        <end position="47"/>
    </location>
</feature>
<dbReference type="Proteomes" id="UP000316079">
    <property type="component" value="Unassembled WGS sequence"/>
</dbReference>
<dbReference type="EMBL" id="SRMA01025556">
    <property type="protein sequence ID" value="TRY93309.1"/>
    <property type="molecule type" value="Genomic_DNA"/>
</dbReference>
<evidence type="ECO:0000256" key="1">
    <source>
        <dbReference type="ARBA" id="ARBA00010096"/>
    </source>
</evidence>
<protein>
    <submittedName>
        <fullName evidence="3">Uncharacterized protein</fullName>
    </submittedName>
</protein>
<organism evidence="3 4">
    <name type="scientific">Danionella cerebrum</name>
    <dbReference type="NCBI Taxonomy" id="2873325"/>
    <lineage>
        <taxon>Eukaryota</taxon>
        <taxon>Metazoa</taxon>
        <taxon>Chordata</taxon>
        <taxon>Craniata</taxon>
        <taxon>Vertebrata</taxon>
        <taxon>Euteleostomi</taxon>
        <taxon>Actinopterygii</taxon>
        <taxon>Neopterygii</taxon>
        <taxon>Teleostei</taxon>
        <taxon>Ostariophysi</taxon>
        <taxon>Cypriniformes</taxon>
        <taxon>Danionidae</taxon>
        <taxon>Danioninae</taxon>
        <taxon>Danionella</taxon>
    </lineage>
</organism>
<gene>
    <name evidence="3" type="ORF">DNTS_010859</name>
</gene>
<dbReference type="AlphaFoldDB" id="A0A553QTK9"/>
<name>A0A553QTK9_9TELE</name>
<dbReference type="OrthoDB" id="9924851at2759"/>
<proteinExistence type="inferred from homology"/>
<evidence type="ECO:0000313" key="4">
    <source>
        <dbReference type="Proteomes" id="UP000316079"/>
    </source>
</evidence>
<evidence type="ECO:0000256" key="2">
    <source>
        <dbReference type="SAM" id="MobiDB-lite"/>
    </source>
</evidence>